<reference evidence="2" key="1">
    <citation type="submission" date="2023-05" db="EMBL/GenBank/DDBJ databases">
        <title>Nepenthes gracilis genome sequencing.</title>
        <authorList>
            <person name="Fukushima K."/>
        </authorList>
    </citation>
    <scope>NUCLEOTIDE SEQUENCE</scope>
    <source>
        <strain evidence="2">SING2019-196</strain>
    </source>
</reference>
<feature type="region of interest" description="Disordered" evidence="1">
    <location>
        <begin position="1"/>
        <end position="55"/>
    </location>
</feature>
<protein>
    <submittedName>
        <fullName evidence="2">Uncharacterized protein</fullName>
    </submittedName>
</protein>
<keyword evidence="3" id="KW-1185">Reference proteome</keyword>
<evidence type="ECO:0000313" key="2">
    <source>
        <dbReference type="EMBL" id="GMH31473.1"/>
    </source>
</evidence>
<proteinExistence type="predicted"/>
<gene>
    <name evidence="2" type="ORF">Nepgr_033316</name>
</gene>
<accession>A0AAD3TKD9</accession>
<feature type="compositionally biased region" description="Basic and acidic residues" evidence="1">
    <location>
        <begin position="1"/>
        <end position="44"/>
    </location>
</feature>
<dbReference type="Proteomes" id="UP001279734">
    <property type="component" value="Unassembled WGS sequence"/>
</dbReference>
<organism evidence="2 3">
    <name type="scientific">Nepenthes gracilis</name>
    <name type="common">Slender pitcher plant</name>
    <dbReference type="NCBI Taxonomy" id="150966"/>
    <lineage>
        <taxon>Eukaryota</taxon>
        <taxon>Viridiplantae</taxon>
        <taxon>Streptophyta</taxon>
        <taxon>Embryophyta</taxon>
        <taxon>Tracheophyta</taxon>
        <taxon>Spermatophyta</taxon>
        <taxon>Magnoliopsida</taxon>
        <taxon>eudicotyledons</taxon>
        <taxon>Gunneridae</taxon>
        <taxon>Pentapetalae</taxon>
        <taxon>Caryophyllales</taxon>
        <taxon>Nepenthaceae</taxon>
        <taxon>Nepenthes</taxon>
    </lineage>
</organism>
<evidence type="ECO:0000256" key="1">
    <source>
        <dbReference type="SAM" id="MobiDB-lite"/>
    </source>
</evidence>
<sequence>MEAQLRKEEDGREIEKENHFAVDRRRTERSGDALEKMTKMEGEKASPSVQMSSPEATIGIRVEDLWDIQEPQLSHAEKLNACFEGIQVSSFPKAAAAALGN</sequence>
<comment type="caution">
    <text evidence="2">The sequence shown here is derived from an EMBL/GenBank/DDBJ whole genome shotgun (WGS) entry which is preliminary data.</text>
</comment>
<evidence type="ECO:0000313" key="3">
    <source>
        <dbReference type="Proteomes" id="UP001279734"/>
    </source>
</evidence>
<dbReference type="AlphaFoldDB" id="A0AAD3TKD9"/>
<dbReference type="EMBL" id="BSYO01000040">
    <property type="protein sequence ID" value="GMH31473.1"/>
    <property type="molecule type" value="Genomic_DNA"/>
</dbReference>
<name>A0AAD3TKD9_NEPGR</name>